<comment type="subcellular location">
    <subcellularLocation>
        <location evidence="1">Membrane</location>
        <topology evidence="1">Multi-pass membrane protein</topology>
    </subcellularLocation>
</comment>
<keyword evidence="4 9" id="KW-0812">Transmembrane</keyword>
<dbReference type="PANTHER" id="PTHR31584:SF1">
    <property type="entry name" value="TUMOR PROTEIN P53-INDUCIBLE PROTEIN 11"/>
    <property type="match status" value="1"/>
</dbReference>
<evidence type="ECO:0000256" key="1">
    <source>
        <dbReference type="ARBA" id="ARBA00004141"/>
    </source>
</evidence>
<dbReference type="Proteomes" id="UP001318040">
    <property type="component" value="Chromosome 21"/>
</dbReference>
<feature type="transmembrane region" description="Helical" evidence="9">
    <location>
        <begin position="84"/>
        <end position="103"/>
    </location>
</feature>
<feature type="transmembrane region" description="Helical" evidence="9">
    <location>
        <begin position="153"/>
        <end position="172"/>
    </location>
</feature>
<dbReference type="GeneID" id="116944463"/>
<evidence type="ECO:0000256" key="5">
    <source>
        <dbReference type="ARBA" id="ARBA00022989"/>
    </source>
</evidence>
<evidence type="ECO:0000256" key="6">
    <source>
        <dbReference type="ARBA" id="ARBA00023136"/>
    </source>
</evidence>
<protein>
    <recommendedName>
        <fullName evidence="2">Tumor protein p53-inducible protein 11</fullName>
    </recommendedName>
    <alternativeName>
        <fullName evidence="7">p53-induced gene 11 protein</fullName>
    </alternativeName>
</protein>
<dbReference type="InterPro" id="IPR028266">
    <property type="entry name" value="TP53I11"/>
</dbReference>
<dbReference type="Pfam" id="PF14936">
    <property type="entry name" value="p53-inducible11"/>
    <property type="match status" value="1"/>
</dbReference>
<dbReference type="GO" id="GO:0016020">
    <property type="term" value="C:membrane"/>
    <property type="evidence" value="ECO:0007669"/>
    <property type="project" value="UniProtKB-SubCell"/>
</dbReference>
<feature type="transmembrane region" description="Helical" evidence="9">
    <location>
        <begin position="123"/>
        <end position="141"/>
    </location>
</feature>
<dbReference type="KEGG" id="pmrn:116944463"/>
<dbReference type="AlphaFoldDB" id="A0AAJ7WXR8"/>
<accession>A0AAJ7WXR8</accession>
<name>A0AAJ7WXR8_PETMA</name>
<sequence length="210" mass="22997">MADSDSNGGGGCIEATGSSPTPPKAPCPLLKKNSQTDLLSRLKTRKVLGVGGEDDEGEAHRSKISQVLGNESKFGLREPLGLRLWQLVSATMFTVIAGMALVIPDKLYEVLFEERSTQGSLSMRLYGGTLLCISLVLWNAFYTADKAIIRWSLALQASYFIVQMGVTVFAVWERGTAPENLALLLTSRALFTLVACFYHRSVGRRTKKQH</sequence>
<dbReference type="RefSeq" id="XP_032813981.1">
    <property type="nucleotide sequence ID" value="XM_032958090.1"/>
</dbReference>
<evidence type="ECO:0000256" key="8">
    <source>
        <dbReference type="SAM" id="MobiDB-lite"/>
    </source>
</evidence>
<keyword evidence="6 9" id="KW-0472">Membrane</keyword>
<feature type="transmembrane region" description="Helical" evidence="9">
    <location>
        <begin position="178"/>
        <end position="198"/>
    </location>
</feature>
<keyword evidence="10" id="KW-1185">Reference proteome</keyword>
<evidence type="ECO:0000256" key="2">
    <source>
        <dbReference type="ARBA" id="ARBA00019449"/>
    </source>
</evidence>
<evidence type="ECO:0000256" key="7">
    <source>
        <dbReference type="ARBA" id="ARBA00032100"/>
    </source>
</evidence>
<evidence type="ECO:0000256" key="3">
    <source>
        <dbReference type="ARBA" id="ARBA00022553"/>
    </source>
</evidence>
<evidence type="ECO:0000313" key="11">
    <source>
        <dbReference type="RefSeq" id="XP_032813981.1"/>
    </source>
</evidence>
<keyword evidence="5 9" id="KW-1133">Transmembrane helix</keyword>
<feature type="region of interest" description="Disordered" evidence="8">
    <location>
        <begin position="1"/>
        <end position="30"/>
    </location>
</feature>
<evidence type="ECO:0000256" key="4">
    <source>
        <dbReference type="ARBA" id="ARBA00022692"/>
    </source>
</evidence>
<dbReference type="PANTHER" id="PTHR31584">
    <property type="entry name" value="TUMOR PROTEIN P53-INDUCIBLE PROTEIN 11"/>
    <property type="match status" value="1"/>
</dbReference>
<evidence type="ECO:0000313" key="10">
    <source>
        <dbReference type="Proteomes" id="UP001318040"/>
    </source>
</evidence>
<gene>
    <name evidence="11" type="primary">LOC116944463</name>
</gene>
<proteinExistence type="predicted"/>
<evidence type="ECO:0000256" key="9">
    <source>
        <dbReference type="SAM" id="Phobius"/>
    </source>
</evidence>
<keyword evidence="3" id="KW-0597">Phosphoprotein</keyword>
<organism evidence="10 11">
    <name type="scientific">Petromyzon marinus</name>
    <name type="common">Sea lamprey</name>
    <dbReference type="NCBI Taxonomy" id="7757"/>
    <lineage>
        <taxon>Eukaryota</taxon>
        <taxon>Metazoa</taxon>
        <taxon>Chordata</taxon>
        <taxon>Craniata</taxon>
        <taxon>Vertebrata</taxon>
        <taxon>Cyclostomata</taxon>
        <taxon>Hyperoartia</taxon>
        <taxon>Petromyzontiformes</taxon>
        <taxon>Petromyzontidae</taxon>
        <taxon>Petromyzon</taxon>
    </lineage>
</organism>
<reference evidence="11" key="1">
    <citation type="submission" date="2025-08" db="UniProtKB">
        <authorList>
            <consortium name="RefSeq"/>
        </authorList>
    </citation>
    <scope>IDENTIFICATION</scope>
    <source>
        <tissue evidence="11">Sperm</tissue>
    </source>
</reference>